<sequence length="63" mass="6991">MARSLTPKTLPPKRCPSQEKKALQRPCTAFSGSLEGLSTDIATQSRDYVFKILQLADNNILKI</sequence>
<accession>A0A084B5Y8</accession>
<protein>
    <submittedName>
        <fullName evidence="2">Uncharacterized protein</fullName>
    </submittedName>
</protein>
<dbReference type="AlphaFoldDB" id="A0A084B5Y8"/>
<reference evidence="2 3" key="1">
    <citation type="journal article" date="2014" name="BMC Genomics">
        <title>Comparative genome sequencing reveals chemotype-specific gene clusters in the toxigenic black mold Stachybotrys.</title>
        <authorList>
            <person name="Semeiks J."/>
            <person name="Borek D."/>
            <person name="Otwinowski Z."/>
            <person name="Grishin N.V."/>
        </authorList>
    </citation>
    <scope>NUCLEOTIDE SEQUENCE [LARGE SCALE GENOMIC DNA]</scope>
    <source>
        <strain evidence="3">CBS 109288 / IBT 7711</strain>
    </source>
</reference>
<evidence type="ECO:0000313" key="3">
    <source>
        <dbReference type="Proteomes" id="UP000028045"/>
    </source>
</evidence>
<dbReference type="EMBL" id="KL647958">
    <property type="protein sequence ID" value="KEY72967.1"/>
    <property type="molecule type" value="Genomic_DNA"/>
</dbReference>
<evidence type="ECO:0000256" key="1">
    <source>
        <dbReference type="SAM" id="MobiDB-lite"/>
    </source>
</evidence>
<proteinExistence type="predicted"/>
<feature type="region of interest" description="Disordered" evidence="1">
    <location>
        <begin position="1"/>
        <end position="22"/>
    </location>
</feature>
<name>A0A084B5Y8_STACB</name>
<gene>
    <name evidence="2" type="ORF">S7711_10311</name>
</gene>
<dbReference type="HOGENOM" id="CLU_2887295_0_0_1"/>
<evidence type="ECO:0000313" key="2">
    <source>
        <dbReference type="EMBL" id="KEY72967.1"/>
    </source>
</evidence>
<keyword evidence="3" id="KW-1185">Reference proteome</keyword>
<organism evidence="2 3">
    <name type="scientific">Stachybotrys chartarum (strain CBS 109288 / IBT 7711)</name>
    <name type="common">Toxic black mold</name>
    <name type="synonym">Stilbospora chartarum</name>
    <dbReference type="NCBI Taxonomy" id="1280523"/>
    <lineage>
        <taxon>Eukaryota</taxon>
        <taxon>Fungi</taxon>
        <taxon>Dikarya</taxon>
        <taxon>Ascomycota</taxon>
        <taxon>Pezizomycotina</taxon>
        <taxon>Sordariomycetes</taxon>
        <taxon>Hypocreomycetidae</taxon>
        <taxon>Hypocreales</taxon>
        <taxon>Stachybotryaceae</taxon>
        <taxon>Stachybotrys</taxon>
    </lineage>
</organism>
<dbReference type="Proteomes" id="UP000028045">
    <property type="component" value="Unassembled WGS sequence"/>
</dbReference>